<organism evidence="2 3">
    <name type="scientific">Caerostris extrusa</name>
    <name type="common">Bark spider</name>
    <name type="synonym">Caerostris bankana</name>
    <dbReference type="NCBI Taxonomy" id="172846"/>
    <lineage>
        <taxon>Eukaryota</taxon>
        <taxon>Metazoa</taxon>
        <taxon>Ecdysozoa</taxon>
        <taxon>Arthropoda</taxon>
        <taxon>Chelicerata</taxon>
        <taxon>Arachnida</taxon>
        <taxon>Araneae</taxon>
        <taxon>Araneomorphae</taxon>
        <taxon>Entelegynae</taxon>
        <taxon>Araneoidea</taxon>
        <taxon>Araneidae</taxon>
        <taxon>Caerostris</taxon>
    </lineage>
</organism>
<comment type="caution">
    <text evidence="2">The sequence shown here is derived from an EMBL/GenBank/DDBJ whole genome shotgun (WGS) entry which is preliminary data.</text>
</comment>
<evidence type="ECO:0000256" key="1">
    <source>
        <dbReference type="SAM" id="Coils"/>
    </source>
</evidence>
<dbReference type="AlphaFoldDB" id="A0AAV4XVV7"/>
<gene>
    <name evidence="2" type="ORF">CEXT_207621</name>
</gene>
<evidence type="ECO:0000313" key="2">
    <source>
        <dbReference type="EMBL" id="GIY98453.1"/>
    </source>
</evidence>
<protein>
    <submittedName>
        <fullName evidence="2">Uncharacterized protein</fullName>
    </submittedName>
</protein>
<keyword evidence="1" id="KW-0175">Coiled coil</keyword>
<feature type="coiled-coil region" evidence="1">
    <location>
        <begin position="57"/>
        <end position="84"/>
    </location>
</feature>
<evidence type="ECO:0000313" key="3">
    <source>
        <dbReference type="Proteomes" id="UP001054945"/>
    </source>
</evidence>
<keyword evidence="3" id="KW-1185">Reference proteome</keyword>
<sequence length="379" mass="42741">MEGIPNEGSEDSNLEEPICIDDVIFYGPITAKERIIRERFERRQKEKAAMRLLPPLIDIGEQLKDNTEEKINAEENKNEITTDVSIYESFSIDESKYESFDDSLDEGKNIYPNETNINFLSDQVNVNVRKLRANKMLKGSLCDSLEDIHSLVSNVEKLSISEEIESINIPILELEKTFDDSLEEADILPLTHIDNLIILKNSKSETEISVENLSKENTCVTKNLFETSVQIIYENVRNDVEISEDQNYGIKQVSSTGDSLSISENMSKDSLEDLPVISKGKELQEGLKNSESVILNDVKSDFLKNSGKIECINKTEMSEVTDLNPVIASNLSCIPFDFDNELSVHVNVSNSNNAILIEDSFELSSETSFSKKNKLKISF</sequence>
<proteinExistence type="predicted"/>
<reference evidence="2 3" key="1">
    <citation type="submission" date="2021-06" db="EMBL/GenBank/DDBJ databases">
        <title>Caerostris extrusa draft genome.</title>
        <authorList>
            <person name="Kono N."/>
            <person name="Arakawa K."/>
        </authorList>
    </citation>
    <scope>NUCLEOTIDE SEQUENCE [LARGE SCALE GENOMIC DNA]</scope>
</reference>
<dbReference type="Proteomes" id="UP001054945">
    <property type="component" value="Unassembled WGS sequence"/>
</dbReference>
<name>A0AAV4XVV7_CAEEX</name>
<accession>A0AAV4XVV7</accession>
<dbReference type="EMBL" id="BPLR01018295">
    <property type="protein sequence ID" value="GIY98453.1"/>
    <property type="molecule type" value="Genomic_DNA"/>
</dbReference>